<sequence>MEMNDSLLSTFKKYYEDYREGAGVDQSFTDAYQATAFHVIHQTEQYAQEGKLTEIQNVIREFHELGLQVGTSNDALKEQFELDLIGRILDHPGHS</sequence>
<dbReference type="AlphaFoldDB" id="A0A430J5D2"/>
<evidence type="ECO:0000313" key="2">
    <source>
        <dbReference type="Proteomes" id="UP000276128"/>
    </source>
</evidence>
<organism evidence="1 2">
    <name type="scientific">Paenibacillus whitsoniae</name>
    <dbReference type="NCBI Taxonomy" id="2496558"/>
    <lineage>
        <taxon>Bacteria</taxon>
        <taxon>Bacillati</taxon>
        <taxon>Bacillota</taxon>
        <taxon>Bacilli</taxon>
        <taxon>Bacillales</taxon>
        <taxon>Paenibacillaceae</taxon>
        <taxon>Paenibacillus</taxon>
    </lineage>
</organism>
<gene>
    <name evidence="1" type="ORF">EJQ19_29735</name>
</gene>
<name>A0A430J5D2_9BACL</name>
<dbReference type="OrthoDB" id="2661861at2"/>
<dbReference type="EMBL" id="RXHU01000121">
    <property type="protein sequence ID" value="RTE02239.1"/>
    <property type="molecule type" value="Genomic_DNA"/>
</dbReference>
<dbReference type="Proteomes" id="UP000276128">
    <property type="component" value="Unassembled WGS sequence"/>
</dbReference>
<dbReference type="RefSeq" id="WP_126144863.1">
    <property type="nucleotide sequence ID" value="NZ_RXHU01000121.1"/>
</dbReference>
<proteinExistence type="predicted"/>
<evidence type="ECO:0000313" key="1">
    <source>
        <dbReference type="EMBL" id="RTE02239.1"/>
    </source>
</evidence>
<comment type="caution">
    <text evidence="1">The sequence shown here is derived from an EMBL/GenBank/DDBJ whole genome shotgun (WGS) entry which is preliminary data.</text>
</comment>
<reference evidence="1 2" key="1">
    <citation type="submission" date="2018-12" db="EMBL/GenBank/DDBJ databases">
        <title>Bacillus ochoae sp. nov., Paenibacillus whitsoniae sp. nov., Paenibacillus spiritus sp. nov. Isolated from the Mars Exploration Rover during spacecraft assembly.</title>
        <authorList>
            <person name="Seuylemezian A."/>
            <person name="Vaishampayan P."/>
        </authorList>
    </citation>
    <scope>NUCLEOTIDE SEQUENCE [LARGE SCALE GENOMIC DNA]</scope>
    <source>
        <strain evidence="1 2">MER 54</strain>
    </source>
</reference>
<protein>
    <submittedName>
        <fullName evidence="1">Uncharacterized protein</fullName>
    </submittedName>
</protein>
<keyword evidence="2" id="KW-1185">Reference proteome</keyword>
<accession>A0A430J5D2</accession>